<dbReference type="InterPro" id="IPR057770">
    <property type="entry name" value="YscD/Y4YQ_C"/>
</dbReference>
<dbReference type="CDD" id="cd22710">
    <property type="entry name" value="FHA_YscD-like"/>
    <property type="match status" value="1"/>
</dbReference>
<gene>
    <name evidence="7" type="ordered locus">YPA_CD0011</name>
</gene>
<evidence type="ECO:0000259" key="3">
    <source>
        <dbReference type="Pfam" id="PF16697"/>
    </source>
</evidence>
<evidence type="ECO:0000256" key="1">
    <source>
        <dbReference type="SAM" id="Phobius"/>
    </source>
</evidence>
<evidence type="ECO:0000259" key="4">
    <source>
        <dbReference type="Pfam" id="PF21934"/>
    </source>
</evidence>
<dbReference type="InterPro" id="IPR008984">
    <property type="entry name" value="SMAD_FHA_dom_sf"/>
</dbReference>
<dbReference type="InterPro" id="IPR053947">
    <property type="entry name" value="YscD_ppl__2nd"/>
</dbReference>
<keyword evidence="1" id="KW-1133">Transmembrane helix</keyword>
<keyword evidence="1" id="KW-0472">Membrane</keyword>
<keyword evidence="7" id="KW-0614">Plasmid</keyword>
<dbReference type="SUPFAM" id="SSF49879">
    <property type="entry name" value="SMAD/FHA domain"/>
    <property type="match status" value="1"/>
</dbReference>
<dbReference type="Proteomes" id="UP000001971">
    <property type="component" value="Plasmid pCD"/>
</dbReference>
<evidence type="ECO:0000259" key="6">
    <source>
        <dbReference type="Pfam" id="PF23893"/>
    </source>
</evidence>
<dbReference type="NCBIfam" id="TIGR02500">
    <property type="entry name" value="type_III_yscD"/>
    <property type="match status" value="1"/>
</dbReference>
<protein>
    <submittedName>
        <fullName evidence="7">Type III secretion protein</fullName>
    </submittedName>
</protein>
<dbReference type="Gene3D" id="3.30.1340.30">
    <property type="match status" value="2"/>
</dbReference>
<dbReference type="Pfam" id="PF23893">
    <property type="entry name" value="Y4YQ_C"/>
    <property type="match status" value="1"/>
</dbReference>
<reference evidence="7 8" key="1">
    <citation type="journal article" date="2006" name="J. Bacteriol.">
        <title>Complete genome sequence of Yersinia pestis strains Antiqua and Nepal516: evidence of gene reduction in an emerging pathogen.</title>
        <authorList>
            <person name="Chain P.S."/>
            <person name="Hu P."/>
            <person name="Malfatti S.A."/>
            <person name="Radnedge L."/>
            <person name="Larimer F."/>
            <person name="Vergez L.M."/>
            <person name="Worsham P."/>
            <person name="Chu M.C."/>
            <person name="Andersen G.L."/>
        </authorList>
    </citation>
    <scope>NUCLEOTIDE SEQUENCE [LARGE SCALE GENOMIC DNA]</scope>
    <source>
        <strain evidence="7 8">Antiqua</strain>
        <plasmid evidence="7 8">pCD</plasmid>
    </source>
</reference>
<dbReference type="Pfam" id="PF16693">
    <property type="entry name" value="Yop-YscD_ppl_1st"/>
    <property type="match status" value="1"/>
</dbReference>
<dbReference type="KEGG" id="ypa:YPA_CD0011"/>
<geneLocation type="plasmid" evidence="7 8">
    <name>pCD</name>
</geneLocation>
<dbReference type="InterPro" id="IPR053946">
    <property type="entry name" value="YscD_ppl_3rd"/>
</dbReference>
<feature type="domain" description="YscD-like Bon-like" evidence="2">
    <location>
        <begin position="157"/>
        <end position="216"/>
    </location>
</feature>
<dbReference type="RefSeq" id="WP_002212919.1">
    <property type="nucleotide sequence ID" value="NC_008122.1"/>
</dbReference>
<dbReference type="EMBL" id="CP000311">
    <property type="protein sequence ID" value="ABG16255.1"/>
    <property type="molecule type" value="Genomic_DNA"/>
</dbReference>
<name>A0A0E1NN85_YERPA</name>
<dbReference type="HOGENOM" id="CLU_634405_0_0_6"/>
<dbReference type="Pfam" id="PF21937">
    <property type="entry name" value="Yop-YscD_ppl_2nd"/>
    <property type="match status" value="1"/>
</dbReference>
<keyword evidence="1" id="KW-0812">Transmembrane</keyword>
<proteinExistence type="predicted"/>
<accession>A0A0E1NN85</accession>
<dbReference type="SMR" id="A0A0E1NN85"/>
<organism evidence="7 8">
    <name type="scientific">Yersinia pestis bv. Antiqua (strain Antiqua)</name>
    <dbReference type="NCBI Taxonomy" id="360102"/>
    <lineage>
        <taxon>Bacteria</taxon>
        <taxon>Pseudomonadati</taxon>
        <taxon>Pseudomonadota</taxon>
        <taxon>Gammaproteobacteria</taxon>
        <taxon>Enterobacterales</taxon>
        <taxon>Yersiniaceae</taxon>
        <taxon>Yersinia</taxon>
    </lineage>
</organism>
<dbReference type="Gene3D" id="2.60.200.20">
    <property type="match status" value="1"/>
</dbReference>
<feature type="domain" description="YscD/Y4YQ C-terminal" evidence="6">
    <location>
        <begin position="360"/>
        <end position="410"/>
    </location>
</feature>
<dbReference type="Pfam" id="PF16697">
    <property type="entry name" value="Yop-YscD_cpl"/>
    <property type="match status" value="1"/>
</dbReference>
<dbReference type="Gene3D" id="3.30.70.1770">
    <property type="match status" value="1"/>
</dbReference>
<feature type="domain" description="YscD-like Bon-like" evidence="4">
    <location>
        <begin position="286"/>
        <end position="346"/>
    </location>
</feature>
<evidence type="ECO:0000259" key="2">
    <source>
        <dbReference type="Pfam" id="PF16693"/>
    </source>
</evidence>
<evidence type="ECO:0000313" key="8">
    <source>
        <dbReference type="Proteomes" id="UP000001971"/>
    </source>
</evidence>
<sequence>MSWVCRFYQGKHRGVEVELPHGRCVFGSDPLQSDIVLSDSEIAPVHLVLMVDEEGIRLTDSAEPLLQEGLPVPLGTLLRAGSCLEVGFLLWTFVAVGQPLPETLQVPTQRKEPTDRLPRSRLGIGLGVLSLLLLLTFLGLLGHGLWREYNQDGQLVEQEVRRLLATAAYKDVVLTSPKKEGEPWLLTGYIQDNHARLSLQNFLESHGIPFRLELRSMEELRQGAEFILQRLGYHGIEVSLAPQAGWLQLNGEVSEEIQKQKIDSLLQAEVPGLLGVESKVRIAGNQRKRLDALLEQFGLDSDFTVNVKGELIELRGQVNDEKLNSFNQLQQTFRQEFGNRPKLELVNVGGQPQHDELNFEVQAISLGKVPYVVLDNHQRYPEGAILNNGVRILAIRRDAVIVSKGKREFVIQLNGGKPR</sequence>
<dbReference type="InterPro" id="IPR032034">
    <property type="entry name" value="YscD_ppl_1st"/>
</dbReference>
<dbReference type="AlphaFoldDB" id="A0A0E1NN85"/>
<feature type="domain" description="YscD-like Bon-like" evidence="5">
    <location>
        <begin position="217"/>
        <end position="281"/>
    </location>
</feature>
<feature type="transmembrane region" description="Helical" evidence="1">
    <location>
        <begin position="122"/>
        <end position="146"/>
    </location>
</feature>
<feature type="domain" description="YscD cytoplasmic" evidence="3">
    <location>
        <begin position="6"/>
        <end position="95"/>
    </location>
</feature>
<evidence type="ECO:0000259" key="5">
    <source>
        <dbReference type="Pfam" id="PF21937"/>
    </source>
</evidence>
<dbReference type="Pfam" id="PF21934">
    <property type="entry name" value="Yop-YscD_ppl_3rd"/>
    <property type="match status" value="1"/>
</dbReference>
<dbReference type="InterPro" id="IPR032030">
    <property type="entry name" value="YscD_cytoplasmic_dom"/>
</dbReference>
<evidence type="ECO:0000313" key="7">
    <source>
        <dbReference type="EMBL" id="ABG16255.1"/>
    </source>
</evidence>
<dbReference type="InterPro" id="IPR012843">
    <property type="entry name" value="YscD"/>
</dbReference>
<dbReference type="PATRIC" id="fig|360102.15.peg.4554"/>